<feature type="domain" description="Protein kinase" evidence="2">
    <location>
        <begin position="1"/>
        <end position="171"/>
    </location>
</feature>
<reference evidence="3 4" key="1">
    <citation type="submission" date="2023-08" db="EMBL/GenBank/DDBJ databases">
        <title>Black Yeasts Isolated from many extreme environments.</title>
        <authorList>
            <person name="Coleine C."/>
            <person name="Stajich J.E."/>
            <person name="Selbmann L."/>
        </authorList>
    </citation>
    <scope>NUCLEOTIDE SEQUENCE [LARGE SCALE GENOMIC DNA]</scope>
    <source>
        <strain evidence="3 4">CCFEE 5386</strain>
    </source>
</reference>
<sequence>MSGFVQRLQENRIDDRFSLIHKPGEAVAVLSISQGRDHKNDQEVALKLEYRYDSTLLKEEIRYYESFQGLPGFPEVYWSGEKDDYNVMVLELLGPSLEDLFAYCEHQFSLKTTLMLADQLLARLKAVHSKGFIHRDVKPGNFLMGTGEDGNTVYITDFGISTDYVSDMDDG</sequence>
<dbReference type="PROSITE" id="PS00108">
    <property type="entry name" value="PROTEIN_KINASE_ST"/>
    <property type="match status" value="1"/>
</dbReference>
<evidence type="ECO:0000256" key="1">
    <source>
        <dbReference type="ARBA" id="ARBA00012513"/>
    </source>
</evidence>
<dbReference type="InterPro" id="IPR008271">
    <property type="entry name" value="Ser/Thr_kinase_AS"/>
</dbReference>
<accession>A0ABR0KYF4</accession>
<gene>
    <name evidence="3" type="primary">CSNK1E_3</name>
    <name evidence="3" type="ORF">LTR32_006621</name>
</gene>
<name>A0ABR0KYF4_9PEZI</name>
<dbReference type="InterPro" id="IPR011009">
    <property type="entry name" value="Kinase-like_dom_sf"/>
</dbReference>
<dbReference type="Pfam" id="PF00069">
    <property type="entry name" value="Pkinase"/>
    <property type="match status" value="1"/>
</dbReference>
<dbReference type="Proteomes" id="UP001308179">
    <property type="component" value="Unassembled WGS sequence"/>
</dbReference>
<dbReference type="InterPro" id="IPR000719">
    <property type="entry name" value="Prot_kinase_dom"/>
</dbReference>
<evidence type="ECO:0000313" key="3">
    <source>
        <dbReference type="EMBL" id="KAK5140632.1"/>
    </source>
</evidence>
<dbReference type="GO" id="GO:0004674">
    <property type="term" value="F:protein serine/threonine kinase activity"/>
    <property type="evidence" value="ECO:0007669"/>
    <property type="project" value="UniProtKB-EC"/>
</dbReference>
<dbReference type="Gene3D" id="1.10.510.10">
    <property type="entry name" value="Transferase(Phosphotransferase) domain 1"/>
    <property type="match status" value="1"/>
</dbReference>
<comment type="caution">
    <text evidence="3">The sequence shown here is derived from an EMBL/GenBank/DDBJ whole genome shotgun (WGS) entry which is preliminary data.</text>
</comment>
<evidence type="ECO:0000259" key="2">
    <source>
        <dbReference type="PROSITE" id="PS50011"/>
    </source>
</evidence>
<dbReference type="InterPro" id="IPR050235">
    <property type="entry name" value="CK1_Ser-Thr_kinase"/>
</dbReference>
<evidence type="ECO:0000313" key="4">
    <source>
        <dbReference type="Proteomes" id="UP001308179"/>
    </source>
</evidence>
<dbReference type="PROSITE" id="PS50011">
    <property type="entry name" value="PROTEIN_KINASE_DOM"/>
    <property type="match status" value="1"/>
</dbReference>
<dbReference type="PANTHER" id="PTHR11909">
    <property type="entry name" value="CASEIN KINASE-RELATED"/>
    <property type="match status" value="1"/>
</dbReference>
<keyword evidence="3" id="KW-0418">Kinase</keyword>
<dbReference type="SUPFAM" id="SSF56112">
    <property type="entry name" value="Protein kinase-like (PK-like)"/>
    <property type="match status" value="1"/>
</dbReference>
<keyword evidence="4" id="KW-1185">Reference proteome</keyword>
<organism evidence="3 4">
    <name type="scientific">Rachicladosporium monterosium</name>
    <dbReference type="NCBI Taxonomy" id="1507873"/>
    <lineage>
        <taxon>Eukaryota</taxon>
        <taxon>Fungi</taxon>
        <taxon>Dikarya</taxon>
        <taxon>Ascomycota</taxon>
        <taxon>Pezizomycotina</taxon>
        <taxon>Dothideomycetes</taxon>
        <taxon>Dothideomycetidae</taxon>
        <taxon>Cladosporiales</taxon>
        <taxon>Cladosporiaceae</taxon>
        <taxon>Rachicladosporium</taxon>
    </lineage>
</organism>
<dbReference type="EC" id="2.7.11.1" evidence="1"/>
<keyword evidence="3" id="KW-0808">Transferase</keyword>
<protein>
    <recommendedName>
        <fullName evidence="1">non-specific serine/threonine protein kinase</fullName>
        <ecNumber evidence="1">2.7.11.1</ecNumber>
    </recommendedName>
</protein>
<proteinExistence type="predicted"/>
<dbReference type="EMBL" id="JAVRRR010000751">
    <property type="protein sequence ID" value="KAK5140632.1"/>
    <property type="molecule type" value="Genomic_DNA"/>
</dbReference>